<feature type="signal peptide" evidence="3">
    <location>
        <begin position="1"/>
        <end position="20"/>
    </location>
</feature>
<feature type="compositionally biased region" description="Basic and acidic residues" evidence="1">
    <location>
        <begin position="538"/>
        <end position="550"/>
    </location>
</feature>
<sequence length="563" mass="60355">MTSSFTVFCLIACLFTSVWGLQVTPNSACARICMDDPTADVSDPNVSNTLGQDIVCNDADYSSTSVGRKFKQCLTCLQNSTASSGSENDQGWFFYNLRYAFNTCIYAATNASDPISTPCSTNTVCAPLQSALQTGMQDPSTMGGQYSYCTSNNNAFVGSNLGICQSCLRENSDVFYLSNFLVALDAGCLQQPNTTVVGLNSTLFTNTQVAIVVPAISQVPKNHKPLSEGGIIGIAVGGAVVIIILIAIGFICHKKRRNARRLKLLQSPLDERFGASEISAPNKGAFSSPQISPSTHKDSINLKEAPKVRNFSFSRPTPPQRAGEWTGESPGRTSTVFSSSPPGYDVSPASSPPNSGRSSIPTHHAYIPPEYTPPSRNSTSPLYVPPPAPSPPQQPPHGMPASYPQRSQSALGVRTTGSAPNNTSPNYVHRSLPSTSSIRTRSNAPPPVSVARNPSTTSRLTINRAHTPHHSISPSLINTIPNPSANVNLNGTNGNGEENHISGPMIRVGNRFENEDEARRARERLYREGLAGRTLVHGPEEEVAERRSPESESGSEELWPGSY</sequence>
<organism evidence="4 5">
    <name type="scientific">Phialocephala subalpina</name>
    <dbReference type="NCBI Taxonomy" id="576137"/>
    <lineage>
        <taxon>Eukaryota</taxon>
        <taxon>Fungi</taxon>
        <taxon>Dikarya</taxon>
        <taxon>Ascomycota</taxon>
        <taxon>Pezizomycotina</taxon>
        <taxon>Leotiomycetes</taxon>
        <taxon>Helotiales</taxon>
        <taxon>Mollisiaceae</taxon>
        <taxon>Phialocephala</taxon>
        <taxon>Phialocephala fortinii species complex</taxon>
    </lineage>
</organism>
<reference evidence="4 5" key="1">
    <citation type="submission" date="2016-03" db="EMBL/GenBank/DDBJ databases">
        <authorList>
            <person name="Ploux O."/>
        </authorList>
    </citation>
    <scope>NUCLEOTIDE SEQUENCE [LARGE SCALE GENOMIC DNA]</scope>
    <source>
        <strain evidence="4 5">UAMH 11012</strain>
    </source>
</reference>
<feature type="transmembrane region" description="Helical" evidence="2">
    <location>
        <begin position="230"/>
        <end position="252"/>
    </location>
</feature>
<dbReference type="EMBL" id="FJOG01000013">
    <property type="protein sequence ID" value="CZR59234.1"/>
    <property type="molecule type" value="Genomic_DNA"/>
</dbReference>
<accession>A0A1L7X2I3</accession>
<proteinExistence type="predicted"/>
<keyword evidence="2" id="KW-1133">Transmembrane helix</keyword>
<feature type="compositionally biased region" description="Polar residues" evidence="1">
    <location>
        <begin position="285"/>
        <end position="294"/>
    </location>
</feature>
<evidence type="ECO:0000256" key="3">
    <source>
        <dbReference type="SAM" id="SignalP"/>
    </source>
</evidence>
<protein>
    <submittedName>
        <fullName evidence="4">Uncharacterized protein</fullName>
    </submittedName>
</protein>
<evidence type="ECO:0000313" key="5">
    <source>
        <dbReference type="Proteomes" id="UP000184330"/>
    </source>
</evidence>
<name>A0A1L7X2I3_9HELO</name>
<feature type="compositionally biased region" description="Polar residues" evidence="1">
    <location>
        <begin position="404"/>
        <end position="443"/>
    </location>
</feature>
<feature type="compositionally biased region" description="Pro residues" evidence="1">
    <location>
        <begin position="383"/>
        <end position="398"/>
    </location>
</feature>
<feature type="region of interest" description="Disordered" evidence="1">
    <location>
        <begin position="529"/>
        <end position="563"/>
    </location>
</feature>
<keyword evidence="2" id="KW-0472">Membrane</keyword>
<keyword evidence="5" id="KW-1185">Reference proteome</keyword>
<keyword evidence="3" id="KW-0732">Signal</keyword>
<evidence type="ECO:0000313" key="4">
    <source>
        <dbReference type="EMBL" id="CZR59234.1"/>
    </source>
</evidence>
<dbReference type="OrthoDB" id="5426678at2759"/>
<dbReference type="AlphaFoldDB" id="A0A1L7X2I3"/>
<feature type="chain" id="PRO_5012950695" evidence="3">
    <location>
        <begin position="21"/>
        <end position="563"/>
    </location>
</feature>
<feature type="region of interest" description="Disordered" evidence="1">
    <location>
        <begin position="279"/>
        <end position="456"/>
    </location>
</feature>
<evidence type="ECO:0000256" key="1">
    <source>
        <dbReference type="SAM" id="MobiDB-lite"/>
    </source>
</evidence>
<keyword evidence="2" id="KW-0812">Transmembrane</keyword>
<feature type="compositionally biased region" description="Basic and acidic residues" evidence="1">
    <location>
        <begin position="295"/>
        <end position="307"/>
    </location>
</feature>
<dbReference type="Proteomes" id="UP000184330">
    <property type="component" value="Unassembled WGS sequence"/>
</dbReference>
<evidence type="ECO:0000256" key="2">
    <source>
        <dbReference type="SAM" id="Phobius"/>
    </source>
</evidence>
<feature type="compositionally biased region" description="Polar residues" evidence="1">
    <location>
        <begin position="348"/>
        <end position="361"/>
    </location>
</feature>
<gene>
    <name evidence="4" type="ORF">PAC_09126</name>
</gene>
<feature type="compositionally biased region" description="Polar residues" evidence="1">
    <location>
        <begin position="331"/>
        <end position="341"/>
    </location>
</feature>